<evidence type="ECO:0000256" key="5">
    <source>
        <dbReference type="ARBA" id="ARBA00022927"/>
    </source>
</evidence>
<keyword evidence="6" id="KW-0333">Golgi apparatus</keyword>
<dbReference type="InterPro" id="IPR048682">
    <property type="entry name" value="COG4"/>
</dbReference>
<protein>
    <recommendedName>
        <fullName evidence="3">Conserved oligomeric Golgi complex subunit 4</fullName>
    </recommendedName>
    <alternativeName>
        <fullName evidence="8">Component of oligomeric Golgi complex 4</fullName>
    </alternativeName>
</protein>
<comment type="similarity">
    <text evidence="2">Belongs to the COG4 family.</text>
</comment>
<evidence type="ECO:0000256" key="8">
    <source>
        <dbReference type="ARBA" id="ARBA00031340"/>
    </source>
</evidence>
<dbReference type="InterPro" id="IPR048684">
    <property type="entry name" value="COG4_C"/>
</dbReference>
<evidence type="ECO:0000256" key="4">
    <source>
        <dbReference type="ARBA" id="ARBA00022448"/>
    </source>
</evidence>
<dbReference type="Pfam" id="PF08318">
    <property type="entry name" value="COG4_m"/>
    <property type="match status" value="1"/>
</dbReference>
<dbReference type="Gene3D" id="1.10.287.1060">
    <property type="entry name" value="ESAT-6-like"/>
    <property type="match status" value="1"/>
</dbReference>
<dbReference type="PANTHER" id="PTHR24016:SF0">
    <property type="entry name" value="CONSERVED OLIGOMERIC GOLGI COMPLEX SUBUNIT 4"/>
    <property type="match status" value="1"/>
</dbReference>
<keyword evidence="12" id="KW-1185">Reference proteome</keyword>
<keyword evidence="4" id="KW-0813">Transport</keyword>
<evidence type="ECO:0000256" key="7">
    <source>
        <dbReference type="ARBA" id="ARBA00023136"/>
    </source>
</evidence>
<dbReference type="InterPro" id="IPR048680">
    <property type="entry name" value="COG4_N"/>
</dbReference>
<organism evidence="11 12">
    <name type="scientific">Marasmius crinis-equi</name>
    <dbReference type="NCBI Taxonomy" id="585013"/>
    <lineage>
        <taxon>Eukaryota</taxon>
        <taxon>Fungi</taxon>
        <taxon>Dikarya</taxon>
        <taxon>Basidiomycota</taxon>
        <taxon>Agaricomycotina</taxon>
        <taxon>Agaricomycetes</taxon>
        <taxon>Agaricomycetidae</taxon>
        <taxon>Agaricales</taxon>
        <taxon>Marasmiineae</taxon>
        <taxon>Marasmiaceae</taxon>
        <taxon>Marasmius</taxon>
    </lineage>
</organism>
<reference evidence="11 12" key="1">
    <citation type="submission" date="2024-02" db="EMBL/GenBank/DDBJ databases">
        <title>A draft genome for the cacao thread blight pathogen Marasmius crinis-equi.</title>
        <authorList>
            <person name="Cohen S.P."/>
            <person name="Baruah I.K."/>
            <person name="Amoako-Attah I."/>
            <person name="Bukari Y."/>
            <person name="Meinhardt L.W."/>
            <person name="Bailey B.A."/>
        </authorList>
    </citation>
    <scope>NUCLEOTIDE SEQUENCE [LARGE SCALE GENOMIC DNA]</scope>
    <source>
        <strain evidence="11 12">GH-76</strain>
    </source>
</reference>
<dbReference type="Proteomes" id="UP001465976">
    <property type="component" value="Unassembled WGS sequence"/>
</dbReference>
<proteinExistence type="inferred from homology"/>
<dbReference type="Pfam" id="PF20663">
    <property type="entry name" value="COG4_N"/>
    <property type="match status" value="1"/>
</dbReference>
<keyword evidence="5" id="KW-0653">Protein transport</keyword>
<name>A0ABR3FSJ7_9AGAR</name>
<evidence type="ECO:0000256" key="9">
    <source>
        <dbReference type="SAM" id="MobiDB-lite"/>
    </source>
</evidence>
<evidence type="ECO:0000256" key="1">
    <source>
        <dbReference type="ARBA" id="ARBA00004395"/>
    </source>
</evidence>
<evidence type="ECO:0000256" key="3">
    <source>
        <dbReference type="ARBA" id="ARBA00020975"/>
    </source>
</evidence>
<comment type="caution">
    <text evidence="11">The sequence shown here is derived from an EMBL/GenBank/DDBJ whole genome shotgun (WGS) entry which is preliminary data.</text>
</comment>
<evidence type="ECO:0000256" key="2">
    <source>
        <dbReference type="ARBA" id="ARBA00009215"/>
    </source>
</evidence>
<evidence type="ECO:0000313" key="12">
    <source>
        <dbReference type="Proteomes" id="UP001465976"/>
    </source>
</evidence>
<comment type="subcellular location">
    <subcellularLocation>
        <location evidence="1">Golgi apparatus membrane</location>
        <topology evidence="1">Peripheral membrane protein</topology>
    </subcellularLocation>
</comment>
<dbReference type="PANTHER" id="PTHR24016">
    <property type="entry name" value="CONSERVED OLIGOMERIC GOLGI COMPLEX SUBUNIT 4"/>
    <property type="match status" value="1"/>
</dbReference>
<keyword evidence="7" id="KW-0472">Membrane</keyword>
<dbReference type="EMBL" id="JBAHYK010000098">
    <property type="protein sequence ID" value="KAL0578446.1"/>
    <property type="molecule type" value="Genomic_DNA"/>
</dbReference>
<dbReference type="Gene3D" id="1.20.58.1970">
    <property type="match status" value="1"/>
</dbReference>
<sequence>MTSTPSLQNPRSLTSLTQILSSISAYQSEEAELSNSLSNLLSAQEPIAGSLDRLQALVPHLEVLSKDAVALSNKVSSTAKTADRVGGRVQSLDEEMRRIREAGDRVGQVIDLKTSLQELAVAMENQDWETATRHCARAMSVPPQIISGSFAQVAVPTSDSHLPPAQTLEAAREQLLQIFLRNFEQASQAKDAAATSRFFKLFPAIGWEKEGLEAYASFVVDLVRVRAPVATKSSSQLYFVAALTALFESVAMITDQHTPVVEKYYGEGKMKQVVERLLQECDRVVNGIVERWEEERSISRKLSEVQTAPAPSTAARRQPSNIPAEEDLIDPREIDKLLVEMSGMVGRWSLFKVYLFDNSNEDRSEEDEESPLRDSSVIESTASQTRFENLLSTNYIPMEIWYIRNIIDKAHRMASPDSTQSVVTTTTPDDVFYVLKIVLARLYSTGSLATVQKMMERLRDVIEEDYINVLKRKMQDVYRNAPVGQSSNQKSDRENRHAYIIILNDFDVSSSHLERLCKDLASSGPVHQFFMTAQQADAKEQLVTFSNLTTKFRSTVRVGVEQLFNQLVRPKLKTFINEIYKDISYVLDDEGYSNAEYNDLVRKRFVKKWEQLTEGYKDALSESNFRIFFGLVLDTILRPWEKFLLGYKFTELGAIRFDRDLRAIIAYLSPHNVFGDAREKFVRLQQMSTLLNLDNEEDVDEFYNGSGISWKLTSQEARTIVALKV</sequence>
<dbReference type="Pfam" id="PF20662">
    <property type="entry name" value="COG4_C"/>
    <property type="match status" value="1"/>
</dbReference>
<accession>A0ABR3FSJ7</accession>
<dbReference type="SMART" id="SM00762">
    <property type="entry name" value="Cog4"/>
    <property type="match status" value="1"/>
</dbReference>
<dbReference type="InterPro" id="IPR013167">
    <property type="entry name" value="COG4_M"/>
</dbReference>
<evidence type="ECO:0000256" key="6">
    <source>
        <dbReference type="ARBA" id="ARBA00023034"/>
    </source>
</evidence>
<evidence type="ECO:0000259" key="10">
    <source>
        <dbReference type="SMART" id="SM00762"/>
    </source>
</evidence>
<feature type="domain" description="COG4 transport protein middle alpha-helical bundle" evidence="10">
    <location>
        <begin position="168"/>
        <end position="475"/>
    </location>
</feature>
<gene>
    <name evidence="11" type="primary">COG4</name>
    <name evidence="11" type="ORF">V5O48_003546</name>
</gene>
<evidence type="ECO:0000313" key="11">
    <source>
        <dbReference type="EMBL" id="KAL0578446.1"/>
    </source>
</evidence>
<feature type="region of interest" description="Disordered" evidence="9">
    <location>
        <begin position="303"/>
        <end position="326"/>
    </location>
</feature>